<accession>A0A7I8WWD5</accession>
<name>A0A7I8WWD5_BURXY</name>
<feature type="compositionally biased region" description="Basic residues" evidence="1">
    <location>
        <begin position="554"/>
        <end position="565"/>
    </location>
</feature>
<reference evidence="2" key="1">
    <citation type="submission" date="2020-09" db="EMBL/GenBank/DDBJ databases">
        <authorList>
            <person name="Kikuchi T."/>
        </authorList>
    </citation>
    <scope>NUCLEOTIDE SEQUENCE</scope>
    <source>
        <strain evidence="2">Ka4C1</strain>
    </source>
</reference>
<evidence type="ECO:0000313" key="2">
    <source>
        <dbReference type="EMBL" id="CAD5216133.1"/>
    </source>
</evidence>
<sequence>MKRDLSISSGSSTKTSEFSSTKASRRLVTNALTNSIAPLPNGPHRLKGSGPSDSQSKELSSIHSEEEVDQENYGQTSFLSLKSRSKLSVKEGVPIRRTGSTYESSCVDQSDSKSSIDVPQIPPQIAENALGKTLICHLIKPITILSHQKIRLKPHKRLLTMSNHFFITSTASNVPPKFDDRVIRMKNSRKLMRNSFVPLDNHIPIGRVSQKIFADSQMTYMEVKVGVNMDESANEYEFKDARSFKNLFHATFKDSERGVKYQPVDLLVALSLTRRGDGLVTIKEKITFKFNFSAGNKPYLQVLEPYIQAMFHPQEDNISSPYFYDEFVTVGHDVIEISRKTEVPGVGKIKDFEKVLDLGESFELQEDRIYSQNSRDMSKVLNSIHFKNLSVRNKRALKHGASVTNVRTDRSEAQFLKSEKSKSTVNVFSPKLRTVHANHPKPSKSAANIGDIHAINVRKLKKKSPMVKKNIEKIEARGFAIADILKEVSSESSGFDIIKPKETFTDRMEECIKNDYGIRETGKAMTDNTMEEVSSLQEDKTLSPLVSQEDIKEKKKGRKMKKKNKSGMEENGGVSVDEMAYFKALGQAVAIPSGAPADARKKKRKSRSKAATSGTRSNDGLVTHTAKERTVKKKRNKKEVSLNADVQRVPVKLNMSVEVNQKGKTANIKDVELWMGEKCVFDSDKNM</sequence>
<feature type="compositionally biased region" description="Low complexity" evidence="1">
    <location>
        <begin position="1"/>
        <end position="22"/>
    </location>
</feature>
<dbReference type="AlphaFoldDB" id="A0A7I8WWD5"/>
<dbReference type="EMBL" id="CAJFDI010000002">
    <property type="protein sequence ID" value="CAD5216133.1"/>
    <property type="molecule type" value="Genomic_DNA"/>
</dbReference>
<feature type="compositionally biased region" description="Polar residues" evidence="1">
    <location>
        <begin position="51"/>
        <end position="62"/>
    </location>
</feature>
<protein>
    <submittedName>
        <fullName evidence="2">(pine wood nematode) hypothetical protein</fullName>
    </submittedName>
</protein>
<feature type="region of interest" description="Disordered" evidence="1">
    <location>
        <begin position="1"/>
        <end position="75"/>
    </location>
</feature>
<organism evidence="2 3">
    <name type="scientific">Bursaphelenchus xylophilus</name>
    <name type="common">Pinewood nematode worm</name>
    <name type="synonym">Aphelenchoides xylophilus</name>
    <dbReference type="NCBI Taxonomy" id="6326"/>
    <lineage>
        <taxon>Eukaryota</taxon>
        <taxon>Metazoa</taxon>
        <taxon>Ecdysozoa</taxon>
        <taxon>Nematoda</taxon>
        <taxon>Chromadorea</taxon>
        <taxon>Rhabditida</taxon>
        <taxon>Tylenchina</taxon>
        <taxon>Tylenchomorpha</taxon>
        <taxon>Aphelenchoidea</taxon>
        <taxon>Aphelenchoididae</taxon>
        <taxon>Bursaphelenchus</taxon>
    </lineage>
</organism>
<dbReference type="Proteomes" id="UP000659654">
    <property type="component" value="Unassembled WGS sequence"/>
</dbReference>
<feature type="compositionally biased region" description="Low complexity" evidence="1">
    <location>
        <begin position="104"/>
        <end position="115"/>
    </location>
</feature>
<gene>
    <name evidence="2" type="ORF">BXYJ_LOCUS4377</name>
</gene>
<evidence type="ECO:0000313" key="3">
    <source>
        <dbReference type="Proteomes" id="UP000659654"/>
    </source>
</evidence>
<dbReference type="Proteomes" id="UP000582659">
    <property type="component" value="Unassembled WGS sequence"/>
</dbReference>
<feature type="region of interest" description="Disordered" evidence="1">
    <location>
        <begin position="99"/>
        <end position="119"/>
    </location>
</feature>
<proteinExistence type="predicted"/>
<evidence type="ECO:0000256" key="1">
    <source>
        <dbReference type="SAM" id="MobiDB-lite"/>
    </source>
</evidence>
<comment type="caution">
    <text evidence="2">The sequence shown here is derived from an EMBL/GenBank/DDBJ whole genome shotgun (WGS) entry which is preliminary data.</text>
</comment>
<keyword evidence="3" id="KW-1185">Reference proteome</keyword>
<feature type="region of interest" description="Disordered" evidence="1">
    <location>
        <begin position="593"/>
        <end position="640"/>
    </location>
</feature>
<feature type="region of interest" description="Disordered" evidence="1">
    <location>
        <begin position="531"/>
        <end position="572"/>
    </location>
</feature>
<dbReference type="EMBL" id="CAJFCV020000002">
    <property type="protein sequence ID" value="CAG9098819.1"/>
    <property type="molecule type" value="Genomic_DNA"/>
</dbReference>